<dbReference type="STRING" id="68775.A0A5C3M5D7"/>
<dbReference type="GO" id="GO:0016192">
    <property type="term" value="P:vesicle-mediated transport"/>
    <property type="evidence" value="ECO:0007669"/>
    <property type="project" value="InterPro"/>
</dbReference>
<feature type="compositionally biased region" description="Polar residues" evidence="2">
    <location>
        <begin position="412"/>
        <end position="422"/>
    </location>
</feature>
<feature type="region of interest" description="Disordered" evidence="2">
    <location>
        <begin position="274"/>
        <end position="314"/>
    </location>
</feature>
<dbReference type="GO" id="GO:0035658">
    <property type="term" value="C:Mon1-Ccz1 complex"/>
    <property type="evidence" value="ECO:0007669"/>
    <property type="project" value="InterPro"/>
</dbReference>
<evidence type="ECO:0000256" key="1">
    <source>
        <dbReference type="ARBA" id="ARBA00005352"/>
    </source>
</evidence>
<reference evidence="4 5" key="1">
    <citation type="journal article" date="2019" name="Nat. Ecol. Evol.">
        <title>Megaphylogeny resolves global patterns of mushroom evolution.</title>
        <authorList>
            <person name="Varga T."/>
            <person name="Krizsan K."/>
            <person name="Foldi C."/>
            <person name="Dima B."/>
            <person name="Sanchez-Garcia M."/>
            <person name="Sanchez-Ramirez S."/>
            <person name="Szollosi G.J."/>
            <person name="Szarkandi J.G."/>
            <person name="Papp V."/>
            <person name="Albert L."/>
            <person name="Andreopoulos W."/>
            <person name="Angelini C."/>
            <person name="Antonin V."/>
            <person name="Barry K.W."/>
            <person name="Bougher N.L."/>
            <person name="Buchanan P."/>
            <person name="Buyck B."/>
            <person name="Bense V."/>
            <person name="Catcheside P."/>
            <person name="Chovatia M."/>
            <person name="Cooper J."/>
            <person name="Damon W."/>
            <person name="Desjardin D."/>
            <person name="Finy P."/>
            <person name="Geml J."/>
            <person name="Haridas S."/>
            <person name="Hughes K."/>
            <person name="Justo A."/>
            <person name="Karasinski D."/>
            <person name="Kautmanova I."/>
            <person name="Kiss B."/>
            <person name="Kocsube S."/>
            <person name="Kotiranta H."/>
            <person name="LaButti K.M."/>
            <person name="Lechner B.E."/>
            <person name="Liimatainen K."/>
            <person name="Lipzen A."/>
            <person name="Lukacs Z."/>
            <person name="Mihaltcheva S."/>
            <person name="Morgado L.N."/>
            <person name="Niskanen T."/>
            <person name="Noordeloos M.E."/>
            <person name="Ohm R.A."/>
            <person name="Ortiz-Santana B."/>
            <person name="Ovrebo C."/>
            <person name="Racz N."/>
            <person name="Riley R."/>
            <person name="Savchenko A."/>
            <person name="Shiryaev A."/>
            <person name="Soop K."/>
            <person name="Spirin V."/>
            <person name="Szebenyi C."/>
            <person name="Tomsovsky M."/>
            <person name="Tulloss R.E."/>
            <person name="Uehling J."/>
            <person name="Grigoriev I.V."/>
            <person name="Vagvolgyi C."/>
            <person name="Papp T."/>
            <person name="Martin F.M."/>
            <person name="Miettinen O."/>
            <person name="Hibbett D.S."/>
            <person name="Nagy L.G."/>
        </authorList>
    </citation>
    <scope>NUCLEOTIDE SEQUENCE [LARGE SCALE GENOMIC DNA]</scope>
    <source>
        <strain evidence="4 5">CBS 166.37</strain>
    </source>
</reference>
<dbReference type="InterPro" id="IPR013176">
    <property type="entry name" value="Ccz1"/>
</dbReference>
<evidence type="ECO:0000259" key="3">
    <source>
        <dbReference type="Pfam" id="PF19031"/>
    </source>
</evidence>
<gene>
    <name evidence="4" type="ORF">BDQ12DRAFT_681350</name>
</gene>
<evidence type="ECO:0000313" key="4">
    <source>
        <dbReference type="EMBL" id="TFK39855.1"/>
    </source>
</evidence>
<dbReference type="InterPro" id="IPR043987">
    <property type="entry name" value="CCZ1/INTU/HSP4_longin_1"/>
</dbReference>
<dbReference type="AlphaFoldDB" id="A0A5C3M5D7"/>
<feature type="domain" description="CCZ1/INTU/HSP4 first Longin" evidence="3">
    <location>
        <begin position="28"/>
        <end position="166"/>
    </location>
</feature>
<proteinExistence type="inferred from homology"/>
<protein>
    <recommendedName>
        <fullName evidence="3">CCZ1/INTU/HSP4 first Longin domain-containing protein</fullName>
    </recommendedName>
</protein>
<feature type="compositionally biased region" description="Polar residues" evidence="2">
    <location>
        <begin position="274"/>
        <end position="285"/>
    </location>
</feature>
<evidence type="ECO:0000256" key="2">
    <source>
        <dbReference type="SAM" id="MobiDB-lite"/>
    </source>
</evidence>
<name>A0A5C3M5D7_9AGAR</name>
<dbReference type="EMBL" id="ML213598">
    <property type="protein sequence ID" value="TFK39855.1"/>
    <property type="molecule type" value="Genomic_DNA"/>
</dbReference>
<accession>A0A5C3M5D7</accession>
<dbReference type="OrthoDB" id="240546at2759"/>
<dbReference type="Proteomes" id="UP000308652">
    <property type="component" value="Unassembled WGS sequence"/>
</dbReference>
<dbReference type="PANTHER" id="PTHR13056">
    <property type="entry name" value="VACUOLAR FUSION PROTEIN CCZ1 HOMOLOG-RELATED"/>
    <property type="match status" value="1"/>
</dbReference>
<comment type="similarity">
    <text evidence="1">Belongs to the CCZ1 family.</text>
</comment>
<keyword evidence="5" id="KW-1185">Reference proteome</keyword>
<dbReference type="PANTHER" id="PTHR13056:SF0">
    <property type="entry name" value="VACUOLAR FUSION PROTEIN CCZ1 HOMOLOG-RELATED"/>
    <property type="match status" value="1"/>
</dbReference>
<feature type="region of interest" description="Disordered" evidence="2">
    <location>
        <begin position="345"/>
        <end position="455"/>
    </location>
</feature>
<feature type="region of interest" description="Disordered" evidence="2">
    <location>
        <begin position="115"/>
        <end position="134"/>
    </location>
</feature>
<feature type="compositionally biased region" description="Basic and acidic residues" evidence="2">
    <location>
        <begin position="118"/>
        <end position="133"/>
    </location>
</feature>
<feature type="compositionally biased region" description="Polar residues" evidence="2">
    <location>
        <begin position="361"/>
        <end position="370"/>
    </location>
</feature>
<feature type="compositionally biased region" description="Polar residues" evidence="2">
    <location>
        <begin position="293"/>
        <end position="313"/>
    </location>
</feature>
<dbReference type="Pfam" id="PF19031">
    <property type="entry name" value="Intu_longin_1"/>
    <property type="match status" value="1"/>
</dbReference>
<feature type="compositionally biased region" description="Polar residues" evidence="2">
    <location>
        <begin position="384"/>
        <end position="395"/>
    </location>
</feature>
<organism evidence="4 5">
    <name type="scientific">Crucibulum laeve</name>
    <dbReference type="NCBI Taxonomy" id="68775"/>
    <lineage>
        <taxon>Eukaryota</taxon>
        <taxon>Fungi</taxon>
        <taxon>Dikarya</taxon>
        <taxon>Basidiomycota</taxon>
        <taxon>Agaricomycotina</taxon>
        <taxon>Agaricomycetes</taxon>
        <taxon>Agaricomycetidae</taxon>
        <taxon>Agaricales</taxon>
        <taxon>Agaricineae</taxon>
        <taxon>Nidulariaceae</taxon>
        <taxon>Crucibulum</taxon>
    </lineage>
</organism>
<evidence type="ECO:0000313" key="5">
    <source>
        <dbReference type="Proteomes" id="UP000308652"/>
    </source>
</evidence>
<sequence>MNLNRIPPNLLYLAIYNPSLHPTGPVDDDNEDAEEQAHILFYTSKERAVSRDRMLRQIGLAKALVNFAEMFNPDDPCNNVHSQSKRMIMVSPEPDFWIHAGIEVAKVVRPAVAKAKGKGKEKPKAPEKGKESNDIGPIYDYDDGSVHDIALRGDLLRAYEKFKLTHGSFTSILSSLGQEALELQLERFFTVWAWSWNLECGHDFEKHLGVPVHPFFSSVLPTIDHFACHLPEEIHPVVLCSTTAIPSTTYLNARYPSSLIRHLLSMIPPAPESFSTNDPLASSVDTIKGKQPQDLSRQNTMKAATSNDTSQNHFMGIPNMNVNMDMRKWNWPGYLTFGRASGKNPPNLLAPESEKKASPTEEATPQQSAIEVQVDRSALEEAMSSDSISVTSSKALTEAEDQSEDVAKADSPSMNSITNSPTTDRHPSVEEYEQSPSEPSETPSPPEDVGLIDAPPLPSFLSMNVHLSRDDPLVTRRTKIYFLIRDQWLLALPGAEAGDSEDDDNLHLNTAAGKAYQLFDDLESKINERKLASLTESLPTANRILQHVDSHIISAGEFTESSPGFISKSSHLYNAKALQEMDPDISEVYSRGQNPQHWHIAKRGLAPKEGLDGEGEVYLEVFRKETSLTDVDNVLAGVVINSSLVDGKL</sequence>